<sequence length="474" mass="52979">MYKNITDGTTTKVIVGAYSETIKNKKGETEFDARLLYITRAEYVPLERKGFDEEWSNKVEVLKTQKGHRKLKIQSGKDKEEKHIVDSAVYGLGRSTERIDELGGGTMFEVADASMEDRNAQTYDVRINGNLELDRLQRSSSSSAGSRFDECMDVNIDAYAVMKIMKVEEQYRKFGKDKLDTPESRLKVYAKAALGADGLKSGGHAATGAAGTIIKADDIHNNDDAVEAIHLGVTRRRQGTTQQHQQPSISGAHNNKPTTSHLKGGKSSSSSSEAAACEMSITYSHGSRTRKVTVGARAFMKKDHQSVEFDAKLKYIEKYYKGAWDPRLYGKEATKEKCEEYIRKLGINLFYTKGFEGEWSKAHIDVRINEDYQIDRLQKIEVSWGIDKCIDTPHDVKPDVIAKLRDAGGQRHNINTLKERYTPEEMIMSFGKTLFPANTAPHGGDDKLEIKDVDEAVEAIYVAVTGQGLSNLQK</sequence>
<comment type="caution">
    <text evidence="2">The sequence shown here is derived from an EMBL/GenBank/DDBJ whole genome shotgun (WGS) entry which is preliminary data.</text>
</comment>
<dbReference type="Proteomes" id="UP000591131">
    <property type="component" value="Unassembled WGS sequence"/>
</dbReference>
<evidence type="ECO:0000256" key="1">
    <source>
        <dbReference type="SAM" id="MobiDB-lite"/>
    </source>
</evidence>
<reference evidence="2 3" key="1">
    <citation type="submission" date="2020-04" db="EMBL/GenBank/DDBJ databases">
        <title>Perkinsus chesapeaki whole genome sequence.</title>
        <authorList>
            <person name="Bogema D.R."/>
        </authorList>
    </citation>
    <scope>NUCLEOTIDE SEQUENCE [LARGE SCALE GENOMIC DNA]</scope>
    <source>
        <strain evidence="2">ATCC PRA-425</strain>
    </source>
</reference>
<feature type="compositionally biased region" description="Polar residues" evidence="1">
    <location>
        <begin position="247"/>
        <end position="261"/>
    </location>
</feature>
<protein>
    <submittedName>
        <fullName evidence="2">Uncharacterized protein</fullName>
    </submittedName>
</protein>
<gene>
    <name evidence="2" type="ORF">FOL47_011273</name>
</gene>
<organism evidence="2 3">
    <name type="scientific">Perkinsus chesapeaki</name>
    <name type="common">Clam parasite</name>
    <name type="synonym">Perkinsus andrewsi</name>
    <dbReference type="NCBI Taxonomy" id="330153"/>
    <lineage>
        <taxon>Eukaryota</taxon>
        <taxon>Sar</taxon>
        <taxon>Alveolata</taxon>
        <taxon>Perkinsozoa</taxon>
        <taxon>Perkinsea</taxon>
        <taxon>Perkinsida</taxon>
        <taxon>Perkinsidae</taxon>
        <taxon>Perkinsus</taxon>
    </lineage>
</organism>
<keyword evidence="3" id="KW-1185">Reference proteome</keyword>
<feature type="region of interest" description="Disordered" evidence="1">
    <location>
        <begin position="236"/>
        <end position="270"/>
    </location>
</feature>
<dbReference type="EMBL" id="JAAPAO010000968">
    <property type="protein sequence ID" value="KAF4652062.1"/>
    <property type="molecule type" value="Genomic_DNA"/>
</dbReference>
<accession>A0A7J6KYT2</accession>
<name>A0A7J6KYT2_PERCH</name>
<evidence type="ECO:0000313" key="2">
    <source>
        <dbReference type="EMBL" id="KAF4652062.1"/>
    </source>
</evidence>
<proteinExistence type="predicted"/>
<evidence type="ECO:0000313" key="3">
    <source>
        <dbReference type="Proteomes" id="UP000591131"/>
    </source>
</evidence>
<dbReference type="AlphaFoldDB" id="A0A7J6KYT2"/>